<evidence type="ECO:0000256" key="1">
    <source>
        <dbReference type="ARBA" id="ARBA00023125"/>
    </source>
</evidence>
<evidence type="ECO:0000313" key="5">
    <source>
        <dbReference type="Proteomes" id="UP001597180"/>
    </source>
</evidence>
<dbReference type="InterPro" id="IPR036873">
    <property type="entry name" value="Rhodanese-like_dom_sf"/>
</dbReference>
<dbReference type="Pfam" id="PF00581">
    <property type="entry name" value="Rhodanese"/>
    <property type="match status" value="1"/>
</dbReference>
<dbReference type="SUPFAM" id="SSF52821">
    <property type="entry name" value="Rhodanese/Cell cycle control phosphatase"/>
    <property type="match status" value="1"/>
</dbReference>
<feature type="domain" description="HTH arsR-type" evidence="3">
    <location>
        <begin position="10"/>
        <end position="104"/>
    </location>
</feature>
<dbReference type="SUPFAM" id="SSF46785">
    <property type="entry name" value="Winged helix' DNA-binding domain"/>
    <property type="match status" value="1"/>
</dbReference>
<proteinExistence type="predicted"/>
<keyword evidence="5" id="KW-1185">Reference proteome</keyword>
<dbReference type="CDD" id="cd00158">
    <property type="entry name" value="RHOD"/>
    <property type="match status" value="1"/>
</dbReference>
<name>A0ABW3UPR4_9BACL</name>
<dbReference type="PROSITE" id="PS50987">
    <property type="entry name" value="HTH_ARSR_2"/>
    <property type="match status" value="1"/>
</dbReference>
<evidence type="ECO:0000259" key="3">
    <source>
        <dbReference type="PROSITE" id="PS50987"/>
    </source>
</evidence>
<accession>A0ABW3UPR4</accession>
<keyword evidence="1" id="KW-0238">DNA-binding</keyword>
<dbReference type="Gene3D" id="1.10.10.10">
    <property type="entry name" value="Winged helix-like DNA-binding domain superfamily/Winged helix DNA-binding domain"/>
    <property type="match status" value="1"/>
</dbReference>
<dbReference type="InterPro" id="IPR001845">
    <property type="entry name" value="HTH_ArsR_DNA-bd_dom"/>
</dbReference>
<feature type="domain" description="Rhodanese" evidence="2">
    <location>
        <begin position="134"/>
        <end position="216"/>
    </location>
</feature>
<evidence type="ECO:0000259" key="2">
    <source>
        <dbReference type="PROSITE" id="PS50206"/>
    </source>
</evidence>
<dbReference type="EMBL" id="JBHTLU010000031">
    <property type="protein sequence ID" value="MFD1222903.1"/>
    <property type="molecule type" value="Genomic_DNA"/>
</dbReference>
<dbReference type="InterPro" id="IPR036390">
    <property type="entry name" value="WH_DNA-bd_sf"/>
</dbReference>
<dbReference type="PROSITE" id="PS50206">
    <property type="entry name" value="RHODANESE_3"/>
    <property type="match status" value="1"/>
</dbReference>
<dbReference type="Pfam" id="PF01022">
    <property type="entry name" value="HTH_5"/>
    <property type="match status" value="1"/>
</dbReference>
<dbReference type="PANTHER" id="PTHR43031:SF1">
    <property type="entry name" value="PYRIDINE NUCLEOTIDE-DISULPHIDE OXIDOREDUCTASE"/>
    <property type="match status" value="1"/>
</dbReference>
<evidence type="ECO:0000313" key="4">
    <source>
        <dbReference type="EMBL" id="MFD1222903.1"/>
    </source>
</evidence>
<organism evidence="4 5">
    <name type="scientific">Paenibacillus vulneris</name>
    <dbReference type="NCBI Taxonomy" id="1133364"/>
    <lineage>
        <taxon>Bacteria</taxon>
        <taxon>Bacillati</taxon>
        <taxon>Bacillota</taxon>
        <taxon>Bacilli</taxon>
        <taxon>Bacillales</taxon>
        <taxon>Paenibacillaceae</taxon>
        <taxon>Paenibacillus</taxon>
    </lineage>
</organism>
<dbReference type="Gene3D" id="3.40.250.10">
    <property type="entry name" value="Rhodanese-like domain"/>
    <property type="match status" value="1"/>
</dbReference>
<dbReference type="SMART" id="SM00450">
    <property type="entry name" value="RHOD"/>
    <property type="match status" value="1"/>
</dbReference>
<dbReference type="NCBIfam" id="NF033788">
    <property type="entry name" value="HTH_metalloreg"/>
    <property type="match status" value="1"/>
</dbReference>
<dbReference type="Proteomes" id="UP001597180">
    <property type="component" value="Unassembled WGS sequence"/>
</dbReference>
<dbReference type="InterPro" id="IPR050229">
    <property type="entry name" value="GlpE_sulfurtransferase"/>
</dbReference>
<dbReference type="PRINTS" id="PR00778">
    <property type="entry name" value="HTHARSR"/>
</dbReference>
<dbReference type="InterPro" id="IPR011991">
    <property type="entry name" value="ArsR-like_HTH"/>
</dbReference>
<dbReference type="InterPro" id="IPR036388">
    <property type="entry name" value="WH-like_DNA-bd_sf"/>
</dbReference>
<sequence length="218" mass="25125">MEDAQLAQIYKEQLFLQYARIGKCLSSERRLEILSLLSNGSKSVETIAHQSGMNLANVSRHLQILLDANLVRFTKKGTYVIYSLANPMVTEFLTSLWKISEHQLSDVPRLKQNIYQHYNNVRTISKKEVLEKMKSGNFLILDVRPKDEYETEHIEGAVSVPMEELDDYLQNLPKDAEIAAYCRGPYCVFTTQAVEQMQKKGFKAYRIEEGVHEWQTSS</sequence>
<dbReference type="RefSeq" id="WP_345588791.1">
    <property type="nucleotide sequence ID" value="NZ_BAABJG010000015.1"/>
</dbReference>
<comment type="caution">
    <text evidence="4">The sequence shown here is derived from an EMBL/GenBank/DDBJ whole genome shotgun (WGS) entry which is preliminary data.</text>
</comment>
<protein>
    <submittedName>
        <fullName evidence="4">ArsR/SmtB family transcription factor</fullName>
    </submittedName>
</protein>
<gene>
    <name evidence="4" type="ORF">ACFQ4B_22560</name>
</gene>
<dbReference type="PANTHER" id="PTHR43031">
    <property type="entry name" value="FAD-DEPENDENT OXIDOREDUCTASE"/>
    <property type="match status" value="1"/>
</dbReference>
<dbReference type="SMART" id="SM00418">
    <property type="entry name" value="HTH_ARSR"/>
    <property type="match status" value="1"/>
</dbReference>
<reference evidence="5" key="1">
    <citation type="journal article" date="2019" name="Int. J. Syst. Evol. Microbiol.">
        <title>The Global Catalogue of Microorganisms (GCM) 10K type strain sequencing project: providing services to taxonomists for standard genome sequencing and annotation.</title>
        <authorList>
            <consortium name="The Broad Institute Genomics Platform"/>
            <consortium name="The Broad Institute Genome Sequencing Center for Infectious Disease"/>
            <person name="Wu L."/>
            <person name="Ma J."/>
        </authorList>
    </citation>
    <scope>NUCLEOTIDE SEQUENCE [LARGE SCALE GENOMIC DNA]</scope>
    <source>
        <strain evidence="5">CCUG 53270</strain>
    </source>
</reference>
<dbReference type="CDD" id="cd00090">
    <property type="entry name" value="HTH_ARSR"/>
    <property type="match status" value="1"/>
</dbReference>
<dbReference type="InterPro" id="IPR001763">
    <property type="entry name" value="Rhodanese-like_dom"/>
</dbReference>